<keyword evidence="3" id="KW-1185">Reference proteome</keyword>
<dbReference type="EMBL" id="BOQM01000019">
    <property type="protein sequence ID" value="GIM86038.1"/>
    <property type="molecule type" value="Genomic_DNA"/>
</dbReference>
<gene>
    <name evidence="2" type="ORF">Sar04_27740</name>
</gene>
<proteinExistence type="predicted"/>
<evidence type="ECO:0000256" key="1">
    <source>
        <dbReference type="SAM" id="MobiDB-lite"/>
    </source>
</evidence>
<reference evidence="2 3" key="1">
    <citation type="submission" date="2021-03" db="EMBL/GenBank/DDBJ databases">
        <title>Whole genome shotgun sequence of Salinispora arenicola NBRC 105043.</title>
        <authorList>
            <person name="Komaki H."/>
            <person name="Tamura T."/>
        </authorList>
    </citation>
    <scope>NUCLEOTIDE SEQUENCE [LARGE SCALE GENOMIC DNA]</scope>
    <source>
        <strain evidence="2 3">NBRC 105043</strain>
    </source>
</reference>
<protein>
    <submittedName>
        <fullName evidence="2">Uncharacterized protein</fullName>
    </submittedName>
</protein>
<dbReference type="Proteomes" id="UP000677457">
    <property type="component" value="Unassembled WGS sequence"/>
</dbReference>
<sequence length="118" mass="12999">MTDDRDVVQGESVHDPSYRFRVGGDVDAGGPVEATVTGTHEVEDVASKVWDKIGKEGAERGTTDWPSVHEEHVWPLPDTANRDLSMSHVDEAIWPGTEEVGCLRGGESRHRITPINIR</sequence>
<evidence type="ECO:0000313" key="3">
    <source>
        <dbReference type="Proteomes" id="UP000677457"/>
    </source>
</evidence>
<evidence type="ECO:0000313" key="2">
    <source>
        <dbReference type="EMBL" id="GIM86038.1"/>
    </source>
</evidence>
<feature type="compositionally biased region" description="Basic and acidic residues" evidence="1">
    <location>
        <begin position="1"/>
        <end position="24"/>
    </location>
</feature>
<accession>A0ABQ4JVA9</accession>
<name>A0ABQ4JVA9_SALAC</name>
<comment type="caution">
    <text evidence="2">The sequence shown here is derived from an EMBL/GenBank/DDBJ whole genome shotgun (WGS) entry which is preliminary data.</text>
</comment>
<feature type="region of interest" description="Disordered" evidence="1">
    <location>
        <begin position="1"/>
        <end position="28"/>
    </location>
</feature>
<organism evidence="2 3">
    <name type="scientific">Salinispora arenicola</name>
    <dbReference type="NCBI Taxonomy" id="168697"/>
    <lineage>
        <taxon>Bacteria</taxon>
        <taxon>Bacillati</taxon>
        <taxon>Actinomycetota</taxon>
        <taxon>Actinomycetes</taxon>
        <taxon>Micromonosporales</taxon>
        <taxon>Micromonosporaceae</taxon>
        <taxon>Salinispora</taxon>
    </lineage>
</organism>